<evidence type="ECO:0000259" key="1">
    <source>
        <dbReference type="Pfam" id="PF00534"/>
    </source>
</evidence>
<proteinExistence type="predicted"/>
<dbReference type="SUPFAM" id="SSF53756">
    <property type="entry name" value="UDP-Glycosyltransferase/glycogen phosphorylase"/>
    <property type="match status" value="1"/>
</dbReference>
<reference evidence="2" key="1">
    <citation type="submission" date="2020-12" db="EMBL/GenBank/DDBJ databases">
        <title>Genome sequencing of genetic groups of Flavobacterium columnare.</title>
        <authorList>
            <person name="Waldbieser G.C."/>
            <person name="Griffin M.J."/>
            <person name="LaFrentz B.R."/>
        </authorList>
    </citation>
    <scope>NUCLEOTIDE SEQUENCE</scope>
    <source>
        <strain evidence="2">90-106</strain>
    </source>
</reference>
<dbReference type="Gene3D" id="3.40.50.2000">
    <property type="entry name" value="Glycogen Phosphorylase B"/>
    <property type="match status" value="1"/>
</dbReference>
<dbReference type="InterPro" id="IPR001296">
    <property type="entry name" value="Glyco_trans_1"/>
</dbReference>
<dbReference type="InterPro" id="IPR029063">
    <property type="entry name" value="SAM-dependent_MTases_sf"/>
</dbReference>
<protein>
    <submittedName>
        <fullName evidence="2">Glycosyltransferase</fullName>
    </submittedName>
</protein>
<dbReference type="SUPFAM" id="SSF53335">
    <property type="entry name" value="S-adenosyl-L-methionine-dependent methyltransferases"/>
    <property type="match status" value="1"/>
</dbReference>
<gene>
    <name evidence="2" type="ORF">JJC05_03800</name>
</gene>
<accession>A0A8G0KUU0</accession>
<feature type="domain" description="Glycosyl transferase family 1" evidence="1">
    <location>
        <begin position="427"/>
        <end position="580"/>
    </location>
</feature>
<dbReference type="Pfam" id="PF00534">
    <property type="entry name" value="Glycos_transf_1"/>
    <property type="match status" value="1"/>
</dbReference>
<dbReference type="GO" id="GO:0016757">
    <property type="term" value="F:glycosyltransferase activity"/>
    <property type="evidence" value="ECO:0007669"/>
    <property type="project" value="InterPro"/>
</dbReference>
<dbReference type="CDD" id="cd03801">
    <property type="entry name" value="GT4_PimA-like"/>
    <property type="match status" value="1"/>
</dbReference>
<name>A0A8G0KUU0_9FLAO</name>
<dbReference type="PANTHER" id="PTHR12526:SF638">
    <property type="entry name" value="SPORE COAT PROTEIN SA"/>
    <property type="match status" value="1"/>
</dbReference>
<evidence type="ECO:0000313" key="2">
    <source>
        <dbReference type="EMBL" id="QYS89428.1"/>
    </source>
</evidence>
<dbReference type="Gene3D" id="3.40.50.150">
    <property type="entry name" value="Vaccinia Virus protein VP39"/>
    <property type="match status" value="1"/>
</dbReference>
<keyword evidence="2" id="KW-0808">Transferase</keyword>
<dbReference type="EMBL" id="CP067378">
    <property type="protein sequence ID" value="QYS89428.1"/>
    <property type="molecule type" value="Genomic_DNA"/>
</dbReference>
<organism evidence="2">
    <name type="scientific">Flavobacterium columnare</name>
    <dbReference type="NCBI Taxonomy" id="996"/>
    <lineage>
        <taxon>Bacteria</taxon>
        <taxon>Pseudomonadati</taxon>
        <taxon>Bacteroidota</taxon>
        <taxon>Flavobacteriia</taxon>
        <taxon>Flavobacteriales</taxon>
        <taxon>Flavobacteriaceae</taxon>
        <taxon>Flavobacterium</taxon>
    </lineage>
</organism>
<dbReference type="Proteomes" id="UP000824721">
    <property type="component" value="Chromosome"/>
</dbReference>
<dbReference type="KEGG" id="fdv:JJC05_03800"/>
<sequence>MINELKKLYKKIFVKELPMYQKIDSFWVQYVDKKSIKNRFEFFKQICDGKDIIHFGCNDWPIFKPDYNLHIFLSKVTRSIHGFDVDVDGIEHLKAYVDQPYFSNFNDLKENRYDICIVPETIEHVDNVRTFLEGIESVNAQTFYITAPNCFSKRHIHRNHYEEDSFIEIVHPDHNYWFSPFTLKNVIQKYTSLEVEEVILLEGDTMVCCKAIKRMVKIKKIVKLFIGYYHLLSFNFKLIRVLPDVEVIFFFPYYHTGGAERVHAAILEAIYPKKCIVFFTKASATSNMLPSFTQFACCLELNDILNKKNTRLIRLLTSCIANKINSSKSITKVFGSNSDYYYEVLPFISSNIKKFDLFHAFSKDDYREKMIIDSARSITTRVVINEVAKTVITNYYLRAGISSCTSHIQVISNGVAIPSEVAVKSINKIRVGFIGRWSDEKRPELFLKASQLVKQKYPETIFYMAGSGVSLKKDLVLSYGVEPLGDIRDFEVLKTLYLSTSFLVLTSVYEGFPMVFMEGMSFGCIPITTNVGGIKIHVIEGVTGYLIEELEEEKIINTLVAHLSHLLEHPELIAELSANCRHYAAEHFSIEQFNETYKLLFN</sequence>
<dbReference type="AlphaFoldDB" id="A0A8G0KUU0"/>
<dbReference type="PANTHER" id="PTHR12526">
    <property type="entry name" value="GLYCOSYLTRANSFERASE"/>
    <property type="match status" value="1"/>
</dbReference>